<reference evidence="5 6" key="1">
    <citation type="submission" date="2017-07" db="EMBL/GenBank/DDBJ databases">
        <title>Draft sequence of Rhodococcus enclensis 23b-28.</title>
        <authorList>
            <person name="Besaury L."/>
            <person name="Sancelme M."/>
            <person name="Amato P."/>
            <person name="Lallement A."/>
            <person name="Delort A.-M."/>
        </authorList>
    </citation>
    <scope>NUCLEOTIDE SEQUENCE [LARGE SCALE GENOMIC DNA]</scope>
    <source>
        <strain evidence="5 6">23b-28</strain>
    </source>
</reference>
<accession>A0A2A5JAT2</accession>
<dbReference type="InterPro" id="IPR030678">
    <property type="entry name" value="Peptide/Ni-bd"/>
</dbReference>
<dbReference type="GO" id="GO:1904680">
    <property type="term" value="F:peptide transmembrane transporter activity"/>
    <property type="evidence" value="ECO:0007669"/>
    <property type="project" value="TreeGrafter"/>
</dbReference>
<dbReference type="PANTHER" id="PTHR30290">
    <property type="entry name" value="PERIPLASMIC BINDING COMPONENT OF ABC TRANSPORTER"/>
    <property type="match status" value="1"/>
</dbReference>
<dbReference type="Proteomes" id="UP000230886">
    <property type="component" value="Unassembled WGS sequence"/>
</dbReference>
<dbReference type="SUPFAM" id="SSF53850">
    <property type="entry name" value="Periplasmic binding protein-like II"/>
    <property type="match status" value="1"/>
</dbReference>
<dbReference type="Pfam" id="PF00496">
    <property type="entry name" value="SBP_bac_5"/>
    <property type="match status" value="1"/>
</dbReference>
<feature type="domain" description="Solute-binding protein family 5" evidence="4">
    <location>
        <begin position="83"/>
        <end position="436"/>
    </location>
</feature>
<dbReference type="GO" id="GO:0015833">
    <property type="term" value="P:peptide transport"/>
    <property type="evidence" value="ECO:0007669"/>
    <property type="project" value="TreeGrafter"/>
</dbReference>
<evidence type="ECO:0000313" key="5">
    <source>
        <dbReference type="EMBL" id="PCK26319.1"/>
    </source>
</evidence>
<dbReference type="CDD" id="cd00995">
    <property type="entry name" value="PBP2_NikA_DppA_OppA_like"/>
    <property type="match status" value="1"/>
</dbReference>
<evidence type="ECO:0000313" key="6">
    <source>
        <dbReference type="Proteomes" id="UP000230886"/>
    </source>
</evidence>
<dbReference type="InterPro" id="IPR039424">
    <property type="entry name" value="SBP_5"/>
</dbReference>
<dbReference type="PANTHER" id="PTHR30290:SF9">
    <property type="entry name" value="OLIGOPEPTIDE-BINDING PROTEIN APPA"/>
    <property type="match status" value="1"/>
</dbReference>
<organism evidence="5 6">
    <name type="scientific">Rhodococcus qingshengii</name>
    <dbReference type="NCBI Taxonomy" id="334542"/>
    <lineage>
        <taxon>Bacteria</taxon>
        <taxon>Bacillati</taxon>
        <taxon>Actinomycetota</taxon>
        <taxon>Actinomycetes</taxon>
        <taxon>Mycobacteriales</taxon>
        <taxon>Nocardiaceae</taxon>
        <taxon>Rhodococcus</taxon>
        <taxon>Rhodococcus erythropolis group</taxon>
    </lineage>
</organism>
<dbReference type="Gene3D" id="3.10.105.10">
    <property type="entry name" value="Dipeptide-binding Protein, Domain 3"/>
    <property type="match status" value="1"/>
</dbReference>
<dbReference type="Gene3D" id="3.40.190.10">
    <property type="entry name" value="Periplasmic binding protein-like II"/>
    <property type="match status" value="1"/>
</dbReference>
<dbReference type="AlphaFoldDB" id="A0A2A5JAT2"/>
<comment type="caution">
    <text evidence="5">The sequence shown here is derived from an EMBL/GenBank/DDBJ whole genome shotgun (WGS) entry which is preliminary data.</text>
</comment>
<keyword evidence="2" id="KW-0813">Transport</keyword>
<accession>A0A7I8AY60</accession>
<proteinExistence type="inferred from homology"/>
<evidence type="ECO:0000256" key="1">
    <source>
        <dbReference type="ARBA" id="ARBA00005695"/>
    </source>
</evidence>
<keyword evidence="3" id="KW-0732">Signal</keyword>
<comment type="similarity">
    <text evidence="1">Belongs to the bacterial solute-binding protein 5 family.</text>
</comment>
<dbReference type="GO" id="GO:0043190">
    <property type="term" value="C:ATP-binding cassette (ABC) transporter complex"/>
    <property type="evidence" value="ECO:0007669"/>
    <property type="project" value="InterPro"/>
</dbReference>
<gene>
    <name evidence="5" type="ORF">CHR55_16930</name>
</gene>
<dbReference type="GO" id="GO:0042597">
    <property type="term" value="C:periplasmic space"/>
    <property type="evidence" value="ECO:0007669"/>
    <property type="project" value="UniProtKB-ARBA"/>
</dbReference>
<sequence>MKARSVSATAVISVGVFTLAGCGGASSPEGSVGEYAKDGSFTTVINADPGNLHPLITNLTSTQIVNAYSYDSLIDIDAQTRTVRPYLAESWSEEGNTLKFVLKKGITCADGTSFTAQTAADDINWVMDPENASPLRGSTVPMSTSASADGDELTVTTAEPAPFLLSRIGALRLPCAATLEDPASIRSSSNGTGLFKVTEVVPNDHITMERRDGYTWSPNGETTSDTLGVPKTVTIKIVTDPSTTANLVLTGGVNAAAVTGSDEERVLAAGLDSKTYTTLSGEFIFNHFAALPTADRAVRQALVQAVDLDDYTEITTGGKGTRARALAVSEPLACDYNSVEGTIPEFDVDAAKKTLSDAGWKAGPDGILTKDGRPLALNVIFNNSRDTNSAAAEYVATQWEGLGARVKLTGGDYSFVIANTFSTTDLSSWDVSIGLTLGSDTPSIFAKYFTGPPKPEGVNFASLDNKKYIELSTEASLLPGDESCKVWEESERALFKDVDLLPVSTTPAHMFFNGATSIYPPSSGILPGSAIRVLK</sequence>
<name>A0A2A5JAT2_RHOSG</name>
<dbReference type="GeneID" id="64138592"/>
<dbReference type="PROSITE" id="PS51257">
    <property type="entry name" value="PROKAR_LIPOPROTEIN"/>
    <property type="match status" value="1"/>
</dbReference>
<evidence type="ECO:0000259" key="4">
    <source>
        <dbReference type="Pfam" id="PF00496"/>
    </source>
</evidence>
<dbReference type="EMBL" id="NOVD01000010">
    <property type="protein sequence ID" value="PCK26319.1"/>
    <property type="molecule type" value="Genomic_DNA"/>
</dbReference>
<protein>
    <submittedName>
        <fullName evidence="5">ABC transporter substrate-binding protein</fullName>
    </submittedName>
</protein>
<dbReference type="PIRSF" id="PIRSF002741">
    <property type="entry name" value="MppA"/>
    <property type="match status" value="1"/>
</dbReference>
<dbReference type="InterPro" id="IPR000914">
    <property type="entry name" value="SBP_5_dom"/>
</dbReference>
<dbReference type="RefSeq" id="WP_063315175.1">
    <property type="nucleotide sequence ID" value="NZ_AP023172.1"/>
</dbReference>
<evidence type="ECO:0000256" key="2">
    <source>
        <dbReference type="ARBA" id="ARBA00022448"/>
    </source>
</evidence>
<evidence type="ECO:0000256" key="3">
    <source>
        <dbReference type="ARBA" id="ARBA00022729"/>
    </source>
</evidence>